<accession>A0A9W6UGN7</accession>
<proteinExistence type="predicted"/>
<dbReference type="Pfam" id="PF00501">
    <property type="entry name" value="AMP-binding"/>
    <property type="match status" value="1"/>
</dbReference>
<keyword evidence="4" id="KW-1185">Reference proteome</keyword>
<gene>
    <name evidence="3" type="ORF">Nans01_01330</name>
</gene>
<dbReference type="InterPro" id="IPR020845">
    <property type="entry name" value="AMP-binding_CS"/>
</dbReference>
<sequence length="399" mass="41433">MAIVLNRPLQVVAGLAPESLAELVDTALDGNGPAVLPIAPGTPPARVRALVEAMRPHSVRTPEGTENLGDGVAVSADTALVIATSGSTGTPKGVELGADALRHSARASVERMGARTGEAWLCVLPTAHVSGLQVGLRARALGTTALYREFDAVEVLELAARHRPHVSLVPTQLRRLLALSGDLSAFRTVLLGGAAADPGLLIAARAAGARVITTYGMSETCGGCVYDGLPLADVSVEVDDEGLVRLGGPVLFNGYRLRPDLTALHLEGSGDRIRFRTGDLGALDAGGSLRVRGRVDDVINTGGHKVVAGEVAELLTRLDSVAEAAVVGRPDPEWGERVSAVVVPSDPGAPPALTELRDWVGRHLPRYAAPREVEVRSSLPLLASGKPDLRALITPSAPD</sequence>
<keyword evidence="3" id="KW-0436">Ligase</keyword>
<dbReference type="InterPro" id="IPR045851">
    <property type="entry name" value="AMP-bd_C_sf"/>
</dbReference>
<reference evidence="3" key="1">
    <citation type="submission" date="2023-02" db="EMBL/GenBank/DDBJ databases">
        <title>Nocardiopsis ansamitocini NBRC 112285.</title>
        <authorList>
            <person name="Ichikawa N."/>
            <person name="Sato H."/>
            <person name="Tonouchi N."/>
        </authorList>
    </citation>
    <scope>NUCLEOTIDE SEQUENCE</scope>
    <source>
        <strain evidence="3">NBRC 112285</strain>
    </source>
</reference>
<feature type="domain" description="AMP-binding enzyme C-terminal" evidence="2">
    <location>
        <begin position="310"/>
        <end position="386"/>
    </location>
</feature>
<dbReference type="InterPro" id="IPR050237">
    <property type="entry name" value="ATP-dep_AMP-bd_enzyme"/>
</dbReference>
<evidence type="ECO:0000313" key="4">
    <source>
        <dbReference type="Proteomes" id="UP001165092"/>
    </source>
</evidence>
<dbReference type="Pfam" id="PF13193">
    <property type="entry name" value="AMP-binding_C"/>
    <property type="match status" value="1"/>
</dbReference>
<dbReference type="EMBL" id="BSQG01000001">
    <property type="protein sequence ID" value="GLU45782.1"/>
    <property type="molecule type" value="Genomic_DNA"/>
</dbReference>
<dbReference type="InterPro" id="IPR025110">
    <property type="entry name" value="AMP-bd_C"/>
</dbReference>
<dbReference type="SUPFAM" id="SSF56801">
    <property type="entry name" value="Acetyl-CoA synthetase-like"/>
    <property type="match status" value="1"/>
</dbReference>
<dbReference type="GO" id="GO:0016878">
    <property type="term" value="F:acid-thiol ligase activity"/>
    <property type="evidence" value="ECO:0007669"/>
    <property type="project" value="UniProtKB-ARBA"/>
</dbReference>
<evidence type="ECO:0000259" key="2">
    <source>
        <dbReference type="Pfam" id="PF13193"/>
    </source>
</evidence>
<dbReference type="CDD" id="cd04433">
    <property type="entry name" value="AFD_class_I"/>
    <property type="match status" value="1"/>
</dbReference>
<comment type="caution">
    <text evidence="3">The sequence shown here is derived from an EMBL/GenBank/DDBJ whole genome shotgun (WGS) entry which is preliminary data.</text>
</comment>
<evidence type="ECO:0000259" key="1">
    <source>
        <dbReference type="Pfam" id="PF00501"/>
    </source>
</evidence>
<dbReference type="InterPro" id="IPR000873">
    <property type="entry name" value="AMP-dep_synth/lig_dom"/>
</dbReference>
<dbReference type="InterPro" id="IPR042099">
    <property type="entry name" value="ANL_N_sf"/>
</dbReference>
<dbReference type="PANTHER" id="PTHR43767">
    <property type="entry name" value="LONG-CHAIN-FATTY-ACID--COA LIGASE"/>
    <property type="match status" value="1"/>
</dbReference>
<organism evidence="3 4">
    <name type="scientific">Nocardiopsis ansamitocini</name>
    <dbReference type="NCBI Taxonomy" id="1670832"/>
    <lineage>
        <taxon>Bacteria</taxon>
        <taxon>Bacillati</taxon>
        <taxon>Actinomycetota</taxon>
        <taxon>Actinomycetes</taxon>
        <taxon>Streptosporangiales</taxon>
        <taxon>Nocardiopsidaceae</taxon>
        <taxon>Nocardiopsis</taxon>
    </lineage>
</organism>
<dbReference type="PROSITE" id="PS00455">
    <property type="entry name" value="AMP_BINDING"/>
    <property type="match status" value="1"/>
</dbReference>
<name>A0A9W6UGN7_9ACTN</name>
<dbReference type="PANTHER" id="PTHR43767:SF1">
    <property type="entry name" value="NONRIBOSOMAL PEPTIDE SYNTHASE PES1 (EUROFUNG)-RELATED"/>
    <property type="match status" value="1"/>
</dbReference>
<dbReference type="Gene3D" id="3.30.300.30">
    <property type="match status" value="1"/>
</dbReference>
<dbReference type="Proteomes" id="UP001165092">
    <property type="component" value="Unassembled WGS sequence"/>
</dbReference>
<dbReference type="AlphaFoldDB" id="A0A9W6UGN7"/>
<dbReference type="Gene3D" id="3.40.50.12780">
    <property type="entry name" value="N-terminal domain of ligase-like"/>
    <property type="match status" value="1"/>
</dbReference>
<feature type="domain" description="AMP-dependent synthetase/ligase" evidence="1">
    <location>
        <begin position="75"/>
        <end position="235"/>
    </location>
</feature>
<evidence type="ECO:0000313" key="3">
    <source>
        <dbReference type="EMBL" id="GLU45782.1"/>
    </source>
</evidence>
<protein>
    <submittedName>
        <fullName evidence="3">O-succinylbenzoic acid--CoA ligase MenE</fullName>
    </submittedName>
</protein>